<accession>A0ABM5MU28</accession>
<protein>
    <submittedName>
        <fullName evidence="1">Uncharacterized protein</fullName>
    </submittedName>
</protein>
<evidence type="ECO:0000313" key="1">
    <source>
        <dbReference type="EMBL" id="AFE54171.1"/>
    </source>
</evidence>
<keyword evidence="2" id="KW-1185">Reference proteome</keyword>
<proteinExistence type="predicted"/>
<gene>
    <name evidence="1" type="ORF">RTTH1527_01530</name>
</gene>
<reference evidence="1" key="1">
    <citation type="submission" date="2012-03" db="EMBL/GenBank/DDBJ databases">
        <authorList>
            <person name="Johnson S.L."/>
            <person name="Sims D."/>
            <person name="Han S."/>
            <person name="Bruce D.C."/>
            <person name="Dasch G.A."/>
        </authorList>
    </citation>
    <scope>NUCLEOTIDE SEQUENCE [LARGE SCALE GENOMIC DNA]</scope>
    <source>
        <strain evidence="1">TH1527</strain>
    </source>
</reference>
<dbReference type="Proteomes" id="UP000007581">
    <property type="component" value="Chromosome"/>
</dbReference>
<organism evidence="1 2">
    <name type="scientific">Rickettsia typhi str. TH1527</name>
    <dbReference type="NCBI Taxonomy" id="1003201"/>
    <lineage>
        <taxon>Bacteria</taxon>
        <taxon>Pseudomonadati</taxon>
        <taxon>Pseudomonadota</taxon>
        <taxon>Alphaproteobacteria</taxon>
        <taxon>Rickettsiales</taxon>
        <taxon>Rickettsiaceae</taxon>
        <taxon>Rickettsieae</taxon>
        <taxon>Rickettsia</taxon>
        <taxon>typhus group</taxon>
    </lineage>
</organism>
<name>A0ABM5MU28_RICTP</name>
<dbReference type="EMBL" id="CP003397">
    <property type="protein sequence ID" value="AFE54171.1"/>
    <property type="molecule type" value="Genomic_DNA"/>
</dbReference>
<sequence>MYKEFKAFCIAFLDNEELEIYNSVNTYKGIFIIHNHSQSDTLSKFSQELKVVL</sequence>
<evidence type="ECO:0000313" key="2">
    <source>
        <dbReference type="Proteomes" id="UP000007581"/>
    </source>
</evidence>